<evidence type="ECO:0000256" key="6">
    <source>
        <dbReference type="ARBA" id="ARBA00023136"/>
    </source>
</evidence>
<dbReference type="Proteomes" id="UP001491310">
    <property type="component" value="Unassembled WGS sequence"/>
</dbReference>
<protein>
    <recommendedName>
        <fullName evidence="7">PRA1 family protein</fullName>
    </recommendedName>
</protein>
<sequence length="268" mass="28715">MGVACNQGDLGEGVGSNKPHGPCAAANHPSPVGCSKVPTERQAIRKQRKSLFVGAKLTTAQPNFSVELNCGAFFMDSSAPPSAVTSQSPLHAAATRFKDLIGGIFKERRAWAELADRTSFSRPASLAEATGRLRKNAHYFKVNYLIVMLSVTFITLALNPTSLFALTFLAMAWVYLFVVRQAPIVIGGRTFSEREKFIGISIITLIVIFFLTSVGTVLFTALGISVAAIALHGSFRVPDDLFTDEIESQTGFLGIFGGSQAVNALNVV</sequence>
<name>A0ABR2YZC6_9CHLO</name>
<evidence type="ECO:0000313" key="9">
    <source>
        <dbReference type="Proteomes" id="UP001491310"/>
    </source>
</evidence>
<comment type="subcellular location">
    <subcellularLocation>
        <location evidence="2 7">Membrane</location>
        <topology evidence="2 7">Multi-pass membrane protein</topology>
    </subcellularLocation>
</comment>
<reference evidence="8 9" key="1">
    <citation type="journal article" date="2024" name="Nat. Commun.">
        <title>Phylogenomics reveals the evolutionary origins of lichenization in chlorophyte algae.</title>
        <authorList>
            <person name="Puginier C."/>
            <person name="Libourel C."/>
            <person name="Otte J."/>
            <person name="Skaloud P."/>
            <person name="Haon M."/>
            <person name="Grisel S."/>
            <person name="Petersen M."/>
            <person name="Berrin J.G."/>
            <person name="Delaux P.M."/>
            <person name="Dal Grande F."/>
            <person name="Keller J."/>
        </authorList>
    </citation>
    <scope>NUCLEOTIDE SEQUENCE [LARGE SCALE GENOMIC DNA]</scope>
    <source>
        <strain evidence="8 9">SAG 216-7</strain>
    </source>
</reference>
<evidence type="ECO:0000256" key="1">
    <source>
        <dbReference type="ARBA" id="ARBA00002501"/>
    </source>
</evidence>
<feature type="transmembrane region" description="Helical" evidence="7">
    <location>
        <begin position="164"/>
        <end position="186"/>
    </location>
</feature>
<evidence type="ECO:0000256" key="3">
    <source>
        <dbReference type="ARBA" id="ARBA00006483"/>
    </source>
</evidence>
<evidence type="ECO:0000256" key="4">
    <source>
        <dbReference type="ARBA" id="ARBA00022692"/>
    </source>
</evidence>
<dbReference type="EMBL" id="JALJOT010000002">
    <property type="protein sequence ID" value="KAK9917289.1"/>
    <property type="molecule type" value="Genomic_DNA"/>
</dbReference>
<evidence type="ECO:0000313" key="8">
    <source>
        <dbReference type="EMBL" id="KAK9917289.1"/>
    </source>
</evidence>
<comment type="function">
    <text evidence="1 7">May be involved in both secretory and endocytic intracellular trafficking in the endosomal/prevacuolar compartments.</text>
</comment>
<evidence type="ECO:0000256" key="2">
    <source>
        <dbReference type="ARBA" id="ARBA00004141"/>
    </source>
</evidence>
<dbReference type="Pfam" id="PF03208">
    <property type="entry name" value="PRA1"/>
    <property type="match status" value="1"/>
</dbReference>
<evidence type="ECO:0000256" key="5">
    <source>
        <dbReference type="ARBA" id="ARBA00022989"/>
    </source>
</evidence>
<keyword evidence="7" id="KW-0813">Transport</keyword>
<keyword evidence="9" id="KW-1185">Reference proteome</keyword>
<accession>A0ABR2YZC6</accession>
<dbReference type="PANTHER" id="PTHR19317:SF0">
    <property type="entry name" value="PRENYLATED RAB ACCEPTOR PROTEIN 1"/>
    <property type="match status" value="1"/>
</dbReference>
<evidence type="ECO:0000256" key="7">
    <source>
        <dbReference type="RuleBase" id="RU363107"/>
    </source>
</evidence>
<feature type="transmembrane region" description="Helical" evidence="7">
    <location>
        <begin position="198"/>
        <end position="231"/>
    </location>
</feature>
<gene>
    <name evidence="8" type="ORF">WJX75_002840</name>
</gene>
<keyword evidence="4 7" id="KW-0812">Transmembrane</keyword>
<comment type="caution">
    <text evidence="8">The sequence shown here is derived from an EMBL/GenBank/DDBJ whole genome shotgun (WGS) entry which is preliminary data.</text>
</comment>
<keyword evidence="6 7" id="KW-0472">Membrane</keyword>
<organism evidence="8 9">
    <name type="scientific">Coccomyxa subellipsoidea</name>
    <dbReference type="NCBI Taxonomy" id="248742"/>
    <lineage>
        <taxon>Eukaryota</taxon>
        <taxon>Viridiplantae</taxon>
        <taxon>Chlorophyta</taxon>
        <taxon>core chlorophytes</taxon>
        <taxon>Trebouxiophyceae</taxon>
        <taxon>Trebouxiophyceae incertae sedis</taxon>
        <taxon>Coccomyxaceae</taxon>
        <taxon>Coccomyxa</taxon>
    </lineage>
</organism>
<dbReference type="PANTHER" id="PTHR19317">
    <property type="entry name" value="PRENYLATED RAB ACCEPTOR 1-RELATED"/>
    <property type="match status" value="1"/>
</dbReference>
<proteinExistence type="inferred from homology"/>
<feature type="transmembrane region" description="Helical" evidence="7">
    <location>
        <begin position="142"/>
        <end position="158"/>
    </location>
</feature>
<comment type="similarity">
    <text evidence="3 7">Belongs to the PRA1 family.</text>
</comment>
<dbReference type="InterPro" id="IPR004895">
    <property type="entry name" value="Prenylated_rab_accept_PRA1"/>
</dbReference>
<keyword evidence="5 7" id="KW-1133">Transmembrane helix</keyword>